<dbReference type="HOGENOM" id="CLU_442885_0_0_1"/>
<accession>A0A060S6Z7</accession>
<evidence type="ECO:0000256" key="1">
    <source>
        <dbReference type="ARBA" id="ARBA00022527"/>
    </source>
</evidence>
<name>A0A060S6Z7_PYCCI</name>
<dbReference type="InterPro" id="IPR011009">
    <property type="entry name" value="Kinase-like_dom_sf"/>
</dbReference>
<feature type="compositionally biased region" description="Polar residues" evidence="4">
    <location>
        <begin position="180"/>
        <end position="193"/>
    </location>
</feature>
<dbReference type="InterPro" id="IPR004166">
    <property type="entry name" value="a-kinase_dom"/>
</dbReference>
<keyword evidence="3" id="KW-0418">Kinase</keyword>
<evidence type="ECO:0000313" key="7">
    <source>
        <dbReference type="Proteomes" id="UP000029665"/>
    </source>
</evidence>
<organism evidence="6 7">
    <name type="scientific">Pycnoporus cinnabarinus</name>
    <name type="common">Cinnabar-red polypore</name>
    <name type="synonym">Trametes cinnabarina</name>
    <dbReference type="NCBI Taxonomy" id="5643"/>
    <lineage>
        <taxon>Eukaryota</taxon>
        <taxon>Fungi</taxon>
        <taxon>Dikarya</taxon>
        <taxon>Basidiomycota</taxon>
        <taxon>Agaricomycotina</taxon>
        <taxon>Agaricomycetes</taxon>
        <taxon>Polyporales</taxon>
        <taxon>Polyporaceae</taxon>
        <taxon>Trametes</taxon>
    </lineage>
</organism>
<dbReference type="GO" id="GO:0004674">
    <property type="term" value="F:protein serine/threonine kinase activity"/>
    <property type="evidence" value="ECO:0007669"/>
    <property type="project" value="UniProtKB-KW"/>
</dbReference>
<dbReference type="OrthoDB" id="2757835at2759"/>
<evidence type="ECO:0000256" key="4">
    <source>
        <dbReference type="SAM" id="MobiDB-lite"/>
    </source>
</evidence>
<reference evidence="6" key="1">
    <citation type="submission" date="2014-01" db="EMBL/GenBank/DDBJ databases">
        <title>The genome of the white-rot fungus Pycnoporus cinnabarinus: a basidiomycete model with a versatile arsenal for lignocellulosic biomass breakdown.</title>
        <authorList>
            <person name="Levasseur A."/>
            <person name="Lomascolo A."/>
            <person name="Ruiz-Duenas F.J."/>
            <person name="Uzan E."/>
            <person name="Piumi F."/>
            <person name="Kues U."/>
            <person name="Ram A.F.J."/>
            <person name="Murat C."/>
            <person name="Haon M."/>
            <person name="Benoit I."/>
            <person name="Arfi Y."/>
            <person name="Chevret D."/>
            <person name="Drula E."/>
            <person name="Kwon M.J."/>
            <person name="Gouret P."/>
            <person name="Lesage-Meessen L."/>
            <person name="Lombard V."/>
            <person name="Mariette J."/>
            <person name="Noirot C."/>
            <person name="Park J."/>
            <person name="Patyshakuliyeva A."/>
            <person name="Wieneger R.A.B."/>
            <person name="Wosten H.A.B."/>
            <person name="Martin F."/>
            <person name="Coutinho P.M."/>
            <person name="de Vries R."/>
            <person name="Martinez A.T."/>
            <person name="Klopp C."/>
            <person name="Pontarotti P."/>
            <person name="Henrissat B."/>
            <person name="Record E."/>
        </authorList>
    </citation>
    <scope>NUCLEOTIDE SEQUENCE [LARGE SCALE GENOMIC DNA]</scope>
    <source>
        <strain evidence="6">BRFM137</strain>
    </source>
</reference>
<evidence type="ECO:0000313" key="6">
    <source>
        <dbReference type="EMBL" id="CDO70145.1"/>
    </source>
</evidence>
<gene>
    <name evidence="6" type="ORF">BN946_scf184783.g29</name>
</gene>
<dbReference type="GO" id="GO:0005524">
    <property type="term" value="F:ATP binding"/>
    <property type="evidence" value="ECO:0007669"/>
    <property type="project" value="InterPro"/>
</dbReference>
<sequence>MLQPAKQNGKPREIQEVTETIGSVDVHIGARDLKLLAWQQLESAWMRVTRSFPIGLDDFVLRNRKWAKIEPRSPIDCDALADEFFKEKKPGAGIKFDPGKGTEVYLHVLPDKWREVEEHLTRIIDAEFLAEQGIRPHSKYHTKIAQDEECGSTSSSDPEPSAAEGMQLRKHASRIDNTDRQGTPMDTSSSKNITMPRRHQSETTRREPDHQRSQSRNTTVANVNMTSKRLTIPKIPKRHFSDISLDDLEAEASMQDAVNTGTVRSQAKRHHAAQTALAQPAPAAVESKYGSQCETVDSPSAISAYYIVFNSLWVWATIECVILAPQKPQEQHWKPAGYPAQGAGLEYLGAPTSAKLKLNTSKLAAKYGAFKRAQFGTLVADEPIFQGDLRAAGSSDLDAIRVCAKQVLYPVPPKTPGAAPQKVAYPGTAQAQKLMAEVRCLVWARALLASVYKFIDESSITRLGEGQESLSIPRLRFVNAALAVSTVGDGSNERDKVCYLLEEEIPTASKPPKWRKYLNNDSAVPKPQFHAKANERAQFLAFSQHVQYWQTCGDGELLTDPQIVTNPSLGDRQLFASGNLPSAHATFAQQHKCNRFCTVFELPKIEELDGIVKESGL</sequence>
<proteinExistence type="predicted"/>
<feature type="domain" description="Alpha-type protein kinase" evidence="5">
    <location>
        <begin position="475"/>
        <end position="597"/>
    </location>
</feature>
<keyword evidence="1" id="KW-0723">Serine/threonine-protein kinase</keyword>
<feature type="region of interest" description="Disordered" evidence="4">
    <location>
        <begin position="144"/>
        <end position="228"/>
    </location>
</feature>
<dbReference type="SUPFAM" id="SSF56112">
    <property type="entry name" value="Protein kinase-like (PK-like)"/>
    <property type="match status" value="1"/>
</dbReference>
<protein>
    <recommendedName>
        <fullName evidence="5">Alpha-type protein kinase domain-containing protein</fullName>
    </recommendedName>
</protein>
<comment type="caution">
    <text evidence="6">The sequence shown here is derived from an EMBL/GenBank/DDBJ whole genome shotgun (WGS) entry which is preliminary data.</text>
</comment>
<feature type="compositionally biased region" description="Polar residues" evidence="4">
    <location>
        <begin position="214"/>
        <end position="228"/>
    </location>
</feature>
<dbReference type="AlphaFoldDB" id="A0A060S6Z7"/>
<keyword evidence="7" id="KW-1185">Reference proteome</keyword>
<keyword evidence="2" id="KW-0808">Transferase</keyword>
<dbReference type="STRING" id="5643.A0A060S6Z7"/>
<evidence type="ECO:0000259" key="5">
    <source>
        <dbReference type="Pfam" id="PF02816"/>
    </source>
</evidence>
<dbReference type="Gene3D" id="3.20.200.10">
    <property type="entry name" value="MHCK/EF2 kinase"/>
    <property type="match status" value="1"/>
</dbReference>
<evidence type="ECO:0000256" key="3">
    <source>
        <dbReference type="ARBA" id="ARBA00022777"/>
    </source>
</evidence>
<feature type="compositionally biased region" description="Basic and acidic residues" evidence="4">
    <location>
        <begin position="199"/>
        <end position="212"/>
    </location>
</feature>
<evidence type="ECO:0000256" key="2">
    <source>
        <dbReference type="ARBA" id="ARBA00022679"/>
    </source>
</evidence>
<dbReference type="EMBL" id="CCBP010000068">
    <property type="protein sequence ID" value="CDO70145.1"/>
    <property type="molecule type" value="Genomic_DNA"/>
</dbReference>
<dbReference type="Pfam" id="PF02816">
    <property type="entry name" value="Alpha_kinase"/>
    <property type="match status" value="1"/>
</dbReference>
<dbReference type="Proteomes" id="UP000029665">
    <property type="component" value="Unassembled WGS sequence"/>
</dbReference>
<dbReference type="OMA" id="FHAKANE"/>